<dbReference type="AlphaFoldDB" id="A0AAW2VHF7"/>
<dbReference type="EMBL" id="JACGWN010000010">
    <property type="protein sequence ID" value="KAL0427622.1"/>
    <property type="molecule type" value="Genomic_DNA"/>
</dbReference>
<dbReference type="CDD" id="cd09272">
    <property type="entry name" value="RNase_HI_RT_Ty1"/>
    <property type="match status" value="1"/>
</dbReference>
<reference evidence="1" key="2">
    <citation type="journal article" date="2024" name="Plant">
        <title>Genomic evolution and insights into agronomic trait innovations of Sesamum species.</title>
        <authorList>
            <person name="Miao H."/>
            <person name="Wang L."/>
            <person name="Qu L."/>
            <person name="Liu H."/>
            <person name="Sun Y."/>
            <person name="Le M."/>
            <person name="Wang Q."/>
            <person name="Wei S."/>
            <person name="Zheng Y."/>
            <person name="Lin W."/>
            <person name="Duan Y."/>
            <person name="Cao H."/>
            <person name="Xiong S."/>
            <person name="Wang X."/>
            <person name="Wei L."/>
            <person name="Li C."/>
            <person name="Ma Q."/>
            <person name="Ju M."/>
            <person name="Zhao R."/>
            <person name="Li G."/>
            <person name="Mu C."/>
            <person name="Tian Q."/>
            <person name="Mei H."/>
            <person name="Zhang T."/>
            <person name="Gao T."/>
            <person name="Zhang H."/>
        </authorList>
    </citation>
    <scope>NUCLEOTIDE SEQUENCE</scope>
    <source>
        <strain evidence="1">KEN1</strain>
    </source>
</reference>
<protein>
    <submittedName>
        <fullName evidence="1">Uncharacterized protein</fullName>
    </submittedName>
</protein>
<comment type="caution">
    <text evidence="1">The sequence shown here is derived from an EMBL/GenBank/DDBJ whole genome shotgun (WGS) entry which is preliminary data.</text>
</comment>
<accession>A0AAW2VHF7</accession>
<proteinExistence type="predicted"/>
<reference evidence="1" key="1">
    <citation type="submission" date="2020-06" db="EMBL/GenBank/DDBJ databases">
        <authorList>
            <person name="Li T."/>
            <person name="Hu X."/>
            <person name="Zhang T."/>
            <person name="Song X."/>
            <person name="Zhang H."/>
            <person name="Dai N."/>
            <person name="Sheng W."/>
            <person name="Hou X."/>
            <person name="Wei L."/>
        </authorList>
    </citation>
    <scope>NUCLEOTIDE SEQUENCE</scope>
    <source>
        <strain evidence="1">KEN1</strain>
        <tissue evidence="1">Leaf</tissue>
    </source>
</reference>
<sequence length="126" mass="14301">MHIMANPMFHECTKHIELGCHVVRDLYEDGFISPSFVRRSLQIADIFTKTLGMKSFVSLVGKLGFGCFAPQSHLWGVVELLHPDKATINYGIFFLSSLSLSFDFSERIEWTVLGIKLNRSDKSKCD</sequence>
<evidence type="ECO:0000313" key="1">
    <source>
        <dbReference type="EMBL" id="KAL0427622.1"/>
    </source>
</evidence>
<gene>
    <name evidence="1" type="ORF">Slati_2937000</name>
</gene>
<organism evidence="1">
    <name type="scientific">Sesamum latifolium</name>
    <dbReference type="NCBI Taxonomy" id="2727402"/>
    <lineage>
        <taxon>Eukaryota</taxon>
        <taxon>Viridiplantae</taxon>
        <taxon>Streptophyta</taxon>
        <taxon>Embryophyta</taxon>
        <taxon>Tracheophyta</taxon>
        <taxon>Spermatophyta</taxon>
        <taxon>Magnoliopsida</taxon>
        <taxon>eudicotyledons</taxon>
        <taxon>Gunneridae</taxon>
        <taxon>Pentapetalae</taxon>
        <taxon>asterids</taxon>
        <taxon>lamiids</taxon>
        <taxon>Lamiales</taxon>
        <taxon>Pedaliaceae</taxon>
        <taxon>Sesamum</taxon>
    </lineage>
</organism>
<name>A0AAW2VHF7_9LAMI</name>